<feature type="non-terminal residue" evidence="2">
    <location>
        <position position="1"/>
    </location>
</feature>
<feature type="compositionally biased region" description="Low complexity" evidence="1">
    <location>
        <begin position="260"/>
        <end position="290"/>
    </location>
</feature>
<feature type="compositionally biased region" description="Low complexity" evidence="1">
    <location>
        <begin position="415"/>
        <end position="431"/>
    </location>
</feature>
<accession>A0A6G0YSV6</accession>
<protein>
    <submittedName>
        <fullName evidence="2">Mucin-5AC-like</fullName>
    </submittedName>
</protein>
<name>A0A6G0YSV6_APHCR</name>
<proteinExistence type="predicted"/>
<gene>
    <name evidence="2" type="ORF">FWK35_00011718</name>
</gene>
<dbReference type="EMBL" id="VUJU01002611">
    <property type="protein sequence ID" value="KAF0760667.1"/>
    <property type="molecule type" value="Genomic_DNA"/>
</dbReference>
<dbReference type="OrthoDB" id="5858677at2759"/>
<dbReference type="AlphaFoldDB" id="A0A6G0YSV6"/>
<organism evidence="2 3">
    <name type="scientific">Aphis craccivora</name>
    <name type="common">Cowpea aphid</name>
    <dbReference type="NCBI Taxonomy" id="307492"/>
    <lineage>
        <taxon>Eukaryota</taxon>
        <taxon>Metazoa</taxon>
        <taxon>Ecdysozoa</taxon>
        <taxon>Arthropoda</taxon>
        <taxon>Hexapoda</taxon>
        <taxon>Insecta</taxon>
        <taxon>Pterygota</taxon>
        <taxon>Neoptera</taxon>
        <taxon>Paraneoptera</taxon>
        <taxon>Hemiptera</taxon>
        <taxon>Sternorrhyncha</taxon>
        <taxon>Aphidomorpha</taxon>
        <taxon>Aphidoidea</taxon>
        <taxon>Aphididae</taxon>
        <taxon>Aphidini</taxon>
        <taxon>Aphis</taxon>
        <taxon>Aphis</taxon>
    </lineage>
</organism>
<reference evidence="2 3" key="1">
    <citation type="submission" date="2019-08" db="EMBL/GenBank/DDBJ databases">
        <title>Whole genome of Aphis craccivora.</title>
        <authorList>
            <person name="Voronova N.V."/>
            <person name="Shulinski R.S."/>
            <person name="Bandarenka Y.V."/>
            <person name="Zhorov D.G."/>
            <person name="Warner D."/>
        </authorList>
    </citation>
    <scope>NUCLEOTIDE SEQUENCE [LARGE SCALE GENOMIC DNA]</scope>
    <source>
        <strain evidence="2">180601</strain>
        <tissue evidence="2">Whole Body</tissue>
    </source>
</reference>
<evidence type="ECO:0000256" key="1">
    <source>
        <dbReference type="SAM" id="MobiDB-lite"/>
    </source>
</evidence>
<feature type="region of interest" description="Disordered" evidence="1">
    <location>
        <begin position="244"/>
        <end position="330"/>
    </location>
</feature>
<keyword evidence="3" id="KW-1185">Reference proteome</keyword>
<feature type="compositionally biased region" description="Low complexity" evidence="1">
    <location>
        <begin position="443"/>
        <end position="455"/>
    </location>
</feature>
<feature type="compositionally biased region" description="Polar residues" evidence="1">
    <location>
        <begin position="432"/>
        <end position="442"/>
    </location>
</feature>
<evidence type="ECO:0000313" key="3">
    <source>
        <dbReference type="Proteomes" id="UP000478052"/>
    </source>
</evidence>
<evidence type="ECO:0000313" key="2">
    <source>
        <dbReference type="EMBL" id="KAF0760667.1"/>
    </source>
</evidence>
<sequence>KQSEINEKLSCPNSNKPLKTLFKPVKPELADIKLKTTTSSSESDVEDYAIEMATIAQYNDETFQSISKVMGRSSGSIINLPQEMSIAQEPIKSSGRGGFDTNGIDSAFIGGQVETTSTGASSISISTSTSTNTINSVSSTSMVTNSSTTSTSSTTPKIEPKTTSKITIKQMTTTTPIEITTKTSTLAGLVTLGTTSDTTTNANTVNKSTTSPVKITTTGRIVTTVGGTLTSGNQPTKTSATIPTTTISNNHHHQHQRGYSTNTTNTNANVNSQATKTTTTTTVPKSQPATQMTTTEKIHTVAKMFTAETGDDRQATDNSRRPTDNSRRPTAATLAAIATVVSKIPYTVASVSATTTSTTGRPLNSLRSYLNYDNTNRYVAKVNDAPTIEPPIRVYKKIDFPELPINNNNDNVRKPTATPFSRTSTTTFPSPINATKTGNNNMVTTRSSTRPTVTNSTTINASVKPANALNNSTYAAAETATTNTVSGMSPTAVAFDQSDDDIHNWNLISSSSSSLPEKTTGDDVSVTSASVTPFDITSSATDIAAANVATETTTVAAAITTTAKTSAASTTTFAATTATVANHRKIANYDAYTDHPNRSRHIVRPKQQHHHSYPYILYRLLG</sequence>
<feature type="compositionally biased region" description="Basic and acidic residues" evidence="1">
    <location>
        <begin position="310"/>
        <end position="327"/>
    </location>
</feature>
<feature type="region of interest" description="Disordered" evidence="1">
    <location>
        <begin position="122"/>
        <end position="160"/>
    </location>
</feature>
<feature type="region of interest" description="Disordered" evidence="1">
    <location>
        <begin position="406"/>
        <end position="455"/>
    </location>
</feature>
<comment type="caution">
    <text evidence="2">The sequence shown here is derived from an EMBL/GenBank/DDBJ whole genome shotgun (WGS) entry which is preliminary data.</text>
</comment>
<dbReference type="Proteomes" id="UP000478052">
    <property type="component" value="Unassembled WGS sequence"/>
</dbReference>